<organism evidence="3 4">
    <name type="scientific">Kangsaoukella pontilimi</name>
    <dbReference type="NCBI Taxonomy" id="2691042"/>
    <lineage>
        <taxon>Bacteria</taxon>
        <taxon>Pseudomonadati</taxon>
        <taxon>Pseudomonadota</taxon>
        <taxon>Alphaproteobacteria</taxon>
        <taxon>Rhodobacterales</taxon>
        <taxon>Paracoccaceae</taxon>
        <taxon>Kangsaoukella</taxon>
    </lineage>
</organism>
<dbReference type="RefSeq" id="WP_160762186.1">
    <property type="nucleotide sequence ID" value="NZ_WUPT01000001.1"/>
</dbReference>
<name>A0A7C9IDS1_9RHOB</name>
<evidence type="ECO:0000256" key="1">
    <source>
        <dbReference type="ARBA" id="ARBA00012344"/>
    </source>
</evidence>
<dbReference type="Proteomes" id="UP000480350">
    <property type="component" value="Unassembled WGS sequence"/>
</dbReference>
<dbReference type="PANTHER" id="PTHR12192">
    <property type="entry name" value="CATION TRANSPORT PROTEIN CHAC-RELATED"/>
    <property type="match status" value="1"/>
</dbReference>
<comment type="caution">
    <text evidence="3">The sequence shown here is derived from an EMBL/GenBank/DDBJ whole genome shotgun (WGS) entry which is preliminary data.</text>
</comment>
<evidence type="ECO:0000256" key="2">
    <source>
        <dbReference type="ARBA" id="ARBA00023239"/>
    </source>
</evidence>
<dbReference type="GO" id="GO:0061928">
    <property type="term" value="F:glutathione specific gamma-glutamylcyclotransferase activity"/>
    <property type="evidence" value="ECO:0007669"/>
    <property type="project" value="UniProtKB-EC"/>
</dbReference>
<keyword evidence="4" id="KW-1185">Reference proteome</keyword>
<proteinExistence type="predicted"/>
<dbReference type="Gene3D" id="3.10.490.10">
    <property type="entry name" value="Gamma-glutamyl cyclotransferase-like"/>
    <property type="match status" value="1"/>
</dbReference>
<keyword evidence="3" id="KW-0808">Transferase</keyword>
<dbReference type="GO" id="GO:0016740">
    <property type="term" value="F:transferase activity"/>
    <property type="evidence" value="ECO:0007669"/>
    <property type="project" value="UniProtKB-KW"/>
</dbReference>
<dbReference type="EMBL" id="WUPT01000001">
    <property type="protein sequence ID" value="MXQ06228.1"/>
    <property type="molecule type" value="Genomic_DNA"/>
</dbReference>
<sequence length="251" mass="28785">MTDPFRHHPELRGQITPAEDSWFRNFTLEWLLGVYQENGRDPGEFYDNEAREALRREMLRNAPPGDLWVFGYGSLMWDPAFHFSEVRRARIEGYERRFILVEDMARGSEDRPGVMAALDEGQGCNGLIFRIPEHLIERETEILCRRELVGPAYIPLFHPAETDLGTETTLILVADHTAEVIQQDLTREKQVEYLATGEGLIGTSADYLRNIVQKSRQLGIDDPETEALLRDVEARIAQNKMDSSNEARLPN</sequence>
<keyword evidence="2" id="KW-0456">Lyase</keyword>
<gene>
    <name evidence="3" type="ORF">GQ651_00065</name>
</gene>
<evidence type="ECO:0000313" key="3">
    <source>
        <dbReference type="EMBL" id="MXQ06228.1"/>
    </source>
</evidence>
<protein>
    <recommendedName>
        <fullName evidence="1">glutathione-specific gamma-glutamylcyclotransferase</fullName>
        <ecNumber evidence="1">4.3.2.7</ecNumber>
    </recommendedName>
</protein>
<dbReference type="InterPro" id="IPR036568">
    <property type="entry name" value="GGCT-like_sf"/>
</dbReference>
<dbReference type="InterPro" id="IPR013024">
    <property type="entry name" value="GGCT-like"/>
</dbReference>
<dbReference type="Pfam" id="PF04752">
    <property type="entry name" value="ChaC"/>
    <property type="match status" value="1"/>
</dbReference>
<dbReference type="GO" id="GO:0006751">
    <property type="term" value="P:glutathione catabolic process"/>
    <property type="evidence" value="ECO:0007669"/>
    <property type="project" value="InterPro"/>
</dbReference>
<dbReference type="PANTHER" id="PTHR12192:SF2">
    <property type="entry name" value="GLUTATHIONE-SPECIFIC GAMMA-GLUTAMYLCYCLOTRANSFERASE 2"/>
    <property type="match status" value="1"/>
</dbReference>
<dbReference type="InterPro" id="IPR006840">
    <property type="entry name" value="ChaC"/>
</dbReference>
<dbReference type="EC" id="4.3.2.7" evidence="1"/>
<evidence type="ECO:0000313" key="4">
    <source>
        <dbReference type="Proteomes" id="UP000480350"/>
    </source>
</evidence>
<dbReference type="SUPFAM" id="SSF110857">
    <property type="entry name" value="Gamma-glutamyl cyclotransferase-like"/>
    <property type="match status" value="1"/>
</dbReference>
<accession>A0A7C9IDS1</accession>
<dbReference type="GO" id="GO:0005737">
    <property type="term" value="C:cytoplasm"/>
    <property type="evidence" value="ECO:0007669"/>
    <property type="project" value="TreeGrafter"/>
</dbReference>
<dbReference type="CDD" id="cd06661">
    <property type="entry name" value="GGCT_like"/>
    <property type="match status" value="1"/>
</dbReference>
<dbReference type="AlphaFoldDB" id="A0A7C9IDS1"/>
<reference evidence="3 4" key="1">
    <citation type="submission" date="2019-12" db="EMBL/GenBank/DDBJ databases">
        <authorList>
            <person name="Lee S.D."/>
        </authorList>
    </citation>
    <scope>NUCLEOTIDE SEQUENCE [LARGE SCALE GENOMIC DNA]</scope>
    <source>
        <strain evidence="3 4">GH1-50</strain>
    </source>
</reference>
<reference evidence="3 4" key="2">
    <citation type="submission" date="2020-03" db="EMBL/GenBank/DDBJ databases">
        <title>Kangsaoukella pontilimi gen. nov., sp. nov., a new member of the family Rhodobacteraceae isolated from a tidal mudflat.</title>
        <authorList>
            <person name="Kim I.S."/>
        </authorList>
    </citation>
    <scope>NUCLEOTIDE SEQUENCE [LARGE SCALE GENOMIC DNA]</scope>
    <source>
        <strain evidence="3 4">GH1-50</strain>
    </source>
</reference>